<dbReference type="EC" id="6.3.5.4" evidence="3"/>
<dbReference type="NCBIfam" id="TIGR03108">
    <property type="entry name" value="eps_aminotran_1"/>
    <property type="match status" value="1"/>
</dbReference>
<evidence type="ECO:0000256" key="8">
    <source>
        <dbReference type="PIRSR" id="PIRSR001589-1"/>
    </source>
</evidence>
<keyword evidence="8" id="KW-0061">Asparagine biosynthesis</keyword>
<sequence length="644" mass="72747">MCGITGIFDTRGKRDFDPAVLQRMNLAQLHRGPDEVGVHIEPGVAFGHRRLSIIDLSTGQQPLFNADGSVVIVFNGEIYNYLELIPELQALGYVFRTRSDTEVIVHAWEAWGESCVKRLRGMFAFALWDRNTETFFMARDRLAVKPMYYALLDDGTLLFGSELKALLAHGGLRREMDPLAVEEYFALGYVAEPRTIFRQAKKLAPAHTLTLRRGHPVGEPKAYWDVRFTLDNPITAEEACLELDEKLKESVRLRMIAEVPLGAFLSGGVDSSAVVATMAGLSKEPVNTCSIAFDDPQFNEAEFAQTVADRYGTNHRVETVKSDDFDLIDELARLYDEPYADSSAIPTYRVCQLARKHVTVALSGDGGDETFGGYRRYRMHLMEEKMRSSIPASVREPLFKTLGKIYPKADWAPRMFRAKTTFEGMARNSVEAYFHSVSILRDPMRDQLFSQRFKTELAGYNAQEVFNYHAAQADTDDPLALIQYIDLKTYLVGDINTKVDRASMAHSLEVREPLMDHELVEWAATLPSSLKINGQESKYLLKKAMEPHLSDDILYRPKMGFAVPLARWFRGPLKQRVRDAVLGPRLAETGWFNREYLEHLVSAHDSGARDYSAPLWTLLMFEAFLRNVMQSESAAVLSKEGLPA</sequence>
<dbReference type="SUPFAM" id="SSF56235">
    <property type="entry name" value="N-terminal nucleophile aminohydrolases (Ntn hydrolases)"/>
    <property type="match status" value="1"/>
</dbReference>
<dbReference type="AlphaFoldDB" id="A0A1P8K0H2"/>
<feature type="binding site" evidence="9">
    <location>
        <position position="100"/>
    </location>
    <ligand>
        <name>L-glutamine</name>
        <dbReference type="ChEBI" id="CHEBI:58359"/>
    </ligand>
</feature>
<dbReference type="PANTHER" id="PTHR43284">
    <property type="entry name" value="ASPARAGINE SYNTHETASE (GLUTAMINE-HYDROLYZING)"/>
    <property type="match status" value="1"/>
</dbReference>
<feature type="domain" description="Glutamine amidotransferase type-2" evidence="11">
    <location>
        <begin position="2"/>
        <end position="214"/>
    </location>
</feature>
<keyword evidence="4 9" id="KW-0547">Nucleotide-binding</keyword>
<dbReference type="InterPro" id="IPR001962">
    <property type="entry name" value="Asn_synthase"/>
</dbReference>
<dbReference type="PIRSF" id="PIRSF001589">
    <property type="entry name" value="Asn_synthetase_glu-h"/>
    <property type="match status" value="1"/>
</dbReference>
<dbReference type="GO" id="GO:0005829">
    <property type="term" value="C:cytosol"/>
    <property type="evidence" value="ECO:0007669"/>
    <property type="project" value="TreeGrafter"/>
</dbReference>
<dbReference type="Proteomes" id="UP000186609">
    <property type="component" value="Chromosome"/>
</dbReference>
<dbReference type="InterPro" id="IPR029055">
    <property type="entry name" value="Ntn_hydrolases_N"/>
</dbReference>
<dbReference type="CDD" id="cd01991">
    <property type="entry name" value="Asn_synthase_B_C"/>
    <property type="match status" value="1"/>
</dbReference>
<evidence type="ECO:0000256" key="9">
    <source>
        <dbReference type="PIRSR" id="PIRSR001589-2"/>
    </source>
</evidence>
<reference evidence="12 13" key="1">
    <citation type="submission" date="2017-01" db="EMBL/GenBank/DDBJ databases">
        <authorList>
            <person name="Mah S.A."/>
            <person name="Swanson W.J."/>
            <person name="Moy G.W."/>
            <person name="Vacquier V.D."/>
        </authorList>
    </citation>
    <scope>NUCLEOTIDE SEQUENCE [LARGE SCALE GENOMIC DNA]</scope>
    <source>
        <strain evidence="12 13">DCY110</strain>
    </source>
</reference>
<gene>
    <name evidence="12" type="ORF">RD110_21600</name>
</gene>
<dbReference type="Gene3D" id="3.40.50.620">
    <property type="entry name" value="HUPs"/>
    <property type="match status" value="2"/>
</dbReference>
<dbReference type="InterPro" id="IPR017539">
    <property type="entry name" value="XrtA_amidotfase"/>
</dbReference>
<dbReference type="Pfam" id="PF13537">
    <property type="entry name" value="GATase_7"/>
    <property type="match status" value="1"/>
</dbReference>
<organism evidence="12 13">
    <name type="scientific">Rhodoferax koreensis</name>
    <dbReference type="NCBI Taxonomy" id="1842727"/>
    <lineage>
        <taxon>Bacteria</taxon>
        <taxon>Pseudomonadati</taxon>
        <taxon>Pseudomonadota</taxon>
        <taxon>Betaproteobacteria</taxon>
        <taxon>Burkholderiales</taxon>
        <taxon>Comamonadaceae</taxon>
        <taxon>Rhodoferax</taxon>
    </lineage>
</organism>
<evidence type="ECO:0000256" key="6">
    <source>
        <dbReference type="ARBA" id="ARBA00022962"/>
    </source>
</evidence>
<keyword evidence="6 8" id="KW-0315">Glutamine amidotransferase</keyword>
<feature type="site" description="Important for beta-aspartyl-AMP intermediate formation" evidence="10">
    <location>
        <position position="365"/>
    </location>
</feature>
<dbReference type="GO" id="GO:0004066">
    <property type="term" value="F:asparagine synthase (glutamine-hydrolyzing) activity"/>
    <property type="evidence" value="ECO:0007669"/>
    <property type="project" value="UniProtKB-EC"/>
</dbReference>
<dbReference type="InterPro" id="IPR014729">
    <property type="entry name" value="Rossmann-like_a/b/a_fold"/>
</dbReference>
<dbReference type="InterPro" id="IPR017932">
    <property type="entry name" value="GATase_2_dom"/>
</dbReference>
<dbReference type="InterPro" id="IPR006426">
    <property type="entry name" value="Asn_synth_AEB"/>
</dbReference>
<dbReference type="GO" id="GO:0005524">
    <property type="term" value="F:ATP binding"/>
    <property type="evidence" value="ECO:0007669"/>
    <property type="project" value="UniProtKB-KW"/>
</dbReference>
<comment type="similarity">
    <text evidence="2">Belongs to the asparagine synthetase family.</text>
</comment>
<dbReference type="PANTHER" id="PTHR43284:SF1">
    <property type="entry name" value="ASPARAGINE SYNTHETASE"/>
    <property type="match status" value="1"/>
</dbReference>
<keyword evidence="13" id="KW-1185">Reference proteome</keyword>
<feature type="binding site" evidence="9">
    <location>
        <position position="291"/>
    </location>
    <ligand>
        <name>ATP</name>
        <dbReference type="ChEBI" id="CHEBI:30616"/>
    </ligand>
</feature>
<evidence type="ECO:0000256" key="3">
    <source>
        <dbReference type="ARBA" id="ARBA00012737"/>
    </source>
</evidence>
<dbReference type="PROSITE" id="PS51278">
    <property type="entry name" value="GATASE_TYPE_2"/>
    <property type="match status" value="1"/>
</dbReference>
<dbReference type="Pfam" id="PF00733">
    <property type="entry name" value="Asn_synthase"/>
    <property type="match status" value="1"/>
</dbReference>
<feature type="binding site" evidence="9">
    <location>
        <begin position="363"/>
        <end position="364"/>
    </location>
    <ligand>
        <name>ATP</name>
        <dbReference type="ChEBI" id="CHEBI:30616"/>
    </ligand>
</feature>
<evidence type="ECO:0000256" key="2">
    <source>
        <dbReference type="ARBA" id="ARBA00005752"/>
    </source>
</evidence>
<dbReference type="SUPFAM" id="SSF52402">
    <property type="entry name" value="Adenine nucleotide alpha hydrolases-like"/>
    <property type="match status" value="1"/>
</dbReference>
<comment type="catalytic activity">
    <reaction evidence="7">
        <text>L-aspartate + L-glutamine + ATP + H2O = L-asparagine + L-glutamate + AMP + diphosphate + H(+)</text>
        <dbReference type="Rhea" id="RHEA:12228"/>
        <dbReference type="ChEBI" id="CHEBI:15377"/>
        <dbReference type="ChEBI" id="CHEBI:15378"/>
        <dbReference type="ChEBI" id="CHEBI:29985"/>
        <dbReference type="ChEBI" id="CHEBI:29991"/>
        <dbReference type="ChEBI" id="CHEBI:30616"/>
        <dbReference type="ChEBI" id="CHEBI:33019"/>
        <dbReference type="ChEBI" id="CHEBI:58048"/>
        <dbReference type="ChEBI" id="CHEBI:58359"/>
        <dbReference type="ChEBI" id="CHEBI:456215"/>
        <dbReference type="EC" id="6.3.5.4"/>
    </reaction>
</comment>
<evidence type="ECO:0000256" key="7">
    <source>
        <dbReference type="ARBA" id="ARBA00048741"/>
    </source>
</evidence>
<dbReference type="NCBIfam" id="TIGR01536">
    <property type="entry name" value="asn_synth_AEB"/>
    <property type="match status" value="1"/>
</dbReference>
<comment type="pathway">
    <text evidence="1">Amino-acid biosynthesis; L-asparagine biosynthesis; L-asparagine from L-aspartate (L-Gln route): step 1/1.</text>
</comment>
<protein>
    <recommendedName>
        <fullName evidence="3">asparagine synthase (glutamine-hydrolyzing)</fullName>
        <ecNumber evidence="3">6.3.5.4</ecNumber>
    </recommendedName>
</protein>
<feature type="active site" description="For GATase activity" evidence="8">
    <location>
        <position position="2"/>
    </location>
</feature>
<dbReference type="RefSeq" id="WP_076201907.1">
    <property type="nucleotide sequence ID" value="NZ_CP019236.1"/>
</dbReference>
<name>A0A1P8K0H2_9BURK</name>
<evidence type="ECO:0000313" key="13">
    <source>
        <dbReference type="Proteomes" id="UP000186609"/>
    </source>
</evidence>
<dbReference type="STRING" id="1842727.RD110_21600"/>
<evidence type="ECO:0000256" key="10">
    <source>
        <dbReference type="PIRSR" id="PIRSR001589-3"/>
    </source>
</evidence>
<proteinExistence type="inferred from homology"/>
<dbReference type="KEGG" id="rhy:RD110_21600"/>
<keyword evidence="5 9" id="KW-0067">ATP-binding</keyword>
<accession>A0A1P8K0H2</accession>
<evidence type="ECO:0000256" key="4">
    <source>
        <dbReference type="ARBA" id="ARBA00022741"/>
    </source>
</evidence>
<dbReference type="InterPro" id="IPR051786">
    <property type="entry name" value="ASN_synthetase/amidase"/>
</dbReference>
<keyword evidence="8" id="KW-0028">Amino-acid biosynthesis</keyword>
<evidence type="ECO:0000256" key="5">
    <source>
        <dbReference type="ARBA" id="ARBA00022840"/>
    </source>
</evidence>
<dbReference type="OrthoDB" id="9763290at2"/>
<dbReference type="GO" id="GO:0006529">
    <property type="term" value="P:asparagine biosynthetic process"/>
    <property type="evidence" value="ECO:0007669"/>
    <property type="project" value="UniProtKB-KW"/>
</dbReference>
<dbReference type="EMBL" id="CP019236">
    <property type="protein sequence ID" value="APW39492.1"/>
    <property type="molecule type" value="Genomic_DNA"/>
</dbReference>
<evidence type="ECO:0000313" key="12">
    <source>
        <dbReference type="EMBL" id="APW39492.1"/>
    </source>
</evidence>
<dbReference type="Gene3D" id="3.60.20.10">
    <property type="entry name" value="Glutamine Phosphoribosylpyrophosphate, subunit 1, domain 1"/>
    <property type="match status" value="1"/>
</dbReference>
<evidence type="ECO:0000256" key="1">
    <source>
        <dbReference type="ARBA" id="ARBA00005187"/>
    </source>
</evidence>
<dbReference type="CDD" id="cd00712">
    <property type="entry name" value="AsnB"/>
    <property type="match status" value="1"/>
</dbReference>
<dbReference type="InterPro" id="IPR033738">
    <property type="entry name" value="AsnB_N"/>
</dbReference>
<evidence type="ECO:0000259" key="11">
    <source>
        <dbReference type="PROSITE" id="PS51278"/>
    </source>
</evidence>